<evidence type="ECO:0000313" key="1">
    <source>
        <dbReference type="EMBL" id="ELT97676.1"/>
    </source>
</evidence>
<organism evidence="1">
    <name type="scientific">Capitella teleta</name>
    <name type="common">Polychaete worm</name>
    <dbReference type="NCBI Taxonomy" id="283909"/>
    <lineage>
        <taxon>Eukaryota</taxon>
        <taxon>Metazoa</taxon>
        <taxon>Spiralia</taxon>
        <taxon>Lophotrochozoa</taxon>
        <taxon>Annelida</taxon>
        <taxon>Polychaeta</taxon>
        <taxon>Sedentaria</taxon>
        <taxon>Scolecida</taxon>
        <taxon>Capitellidae</taxon>
        <taxon>Capitella</taxon>
    </lineage>
</organism>
<keyword evidence="3" id="KW-1185">Reference proteome</keyword>
<dbReference type="OrthoDB" id="10056684at2759"/>
<dbReference type="PANTHER" id="PTHR34415:SF1">
    <property type="entry name" value="INTEGRASE CATALYTIC DOMAIN-CONTAINING PROTEIN"/>
    <property type="match status" value="1"/>
</dbReference>
<proteinExistence type="predicted"/>
<evidence type="ECO:0000313" key="3">
    <source>
        <dbReference type="Proteomes" id="UP000014760"/>
    </source>
</evidence>
<protein>
    <submittedName>
        <fullName evidence="1 2">Uncharacterized protein</fullName>
    </submittedName>
</protein>
<gene>
    <name evidence="1" type="ORF">CAPTEDRAFT_206709</name>
</gene>
<name>R7U1Y2_CAPTE</name>
<sequence>MVFKNTNDRVAAVADKKKLHLKLARERKAGEVKRSREKLEALMEKPQALVGLRVQHRCSEEGGGEAEWFDGTVMSVYCDHPNPMKVDFSIKYDIDDGVIQINVCTKPVSMHYSFDFAQQVYLPSDPLQPGPMYFLTPRKLWLFGGCCEGIPKQVNYLMDEAHRSTKGSNAVISYLDHFFKFHGLGETDDHLHMHQLLRTK</sequence>
<dbReference type="Gene3D" id="2.80.10.70">
    <property type="entry name" value="Spindlin/Ssty"/>
    <property type="match status" value="1"/>
</dbReference>
<dbReference type="EMBL" id="AMQN01010758">
    <property type="status" value="NOT_ANNOTATED_CDS"/>
    <property type="molecule type" value="Genomic_DNA"/>
</dbReference>
<reference evidence="1 3" key="2">
    <citation type="journal article" date="2013" name="Nature">
        <title>Insights into bilaterian evolution from three spiralian genomes.</title>
        <authorList>
            <person name="Simakov O."/>
            <person name="Marletaz F."/>
            <person name="Cho S.J."/>
            <person name="Edsinger-Gonzales E."/>
            <person name="Havlak P."/>
            <person name="Hellsten U."/>
            <person name="Kuo D.H."/>
            <person name="Larsson T."/>
            <person name="Lv J."/>
            <person name="Arendt D."/>
            <person name="Savage R."/>
            <person name="Osoegawa K."/>
            <person name="de Jong P."/>
            <person name="Grimwood J."/>
            <person name="Chapman J.A."/>
            <person name="Shapiro H."/>
            <person name="Aerts A."/>
            <person name="Otillar R.P."/>
            <person name="Terry A.Y."/>
            <person name="Boore J.L."/>
            <person name="Grigoriev I.V."/>
            <person name="Lindberg D.R."/>
            <person name="Seaver E.C."/>
            <person name="Weisblat D.A."/>
            <person name="Putnam N.H."/>
            <person name="Rokhsar D.S."/>
        </authorList>
    </citation>
    <scope>NUCLEOTIDE SEQUENCE</scope>
    <source>
        <strain evidence="1 3">I ESC-2004</strain>
    </source>
</reference>
<evidence type="ECO:0000313" key="2">
    <source>
        <dbReference type="EnsemblMetazoa" id="CapteP206709"/>
    </source>
</evidence>
<accession>R7U1Y2</accession>
<reference evidence="2" key="3">
    <citation type="submission" date="2015-06" db="UniProtKB">
        <authorList>
            <consortium name="EnsemblMetazoa"/>
        </authorList>
    </citation>
    <scope>IDENTIFICATION</scope>
</reference>
<dbReference type="AlphaFoldDB" id="R7U1Y2"/>
<dbReference type="PANTHER" id="PTHR34415">
    <property type="entry name" value="INTEGRASE CATALYTIC DOMAIN-CONTAINING PROTEIN"/>
    <property type="match status" value="1"/>
</dbReference>
<dbReference type="EMBL" id="KB308489">
    <property type="protein sequence ID" value="ELT97676.1"/>
    <property type="molecule type" value="Genomic_DNA"/>
</dbReference>
<dbReference type="Proteomes" id="UP000014760">
    <property type="component" value="Unassembled WGS sequence"/>
</dbReference>
<dbReference type="EnsemblMetazoa" id="CapteT206709">
    <property type="protein sequence ID" value="CapteP206709"/>
    <property type="gene ID" value="CapteG206709"/>
</dbReference>
<dbReference type="InterPro" id="IPR042567">
    <property type="entry name" value="SPIN/Ssty_sf"/>
</dbReference>
<reference evidence="3" key="1">
    <citation type="submission" date="2012-12" db="EMBL/GenBank/DDBJ databases">
        <authorList>
            <person name="Hellsten U."/>
            <person name="Grimwood J."/>
            <person name="Chapman J.A."/>
            <person name="Shapiro H."/>
            <person name="Aerts A."/>
            <person name="Otillar R.P."/>
            <person name="Terry A.Y."/>
            <person name="Boore J.L."/>
            <person name="Simakov O."/>
            <person name="Marletaz F."/>
            <person name="Cho S.-J."/>
            <person name="Edsinger-Gonzales E."/>
            <person name="Havlak P."/>
            <person name="Kuo D.-H."/>
            <person name="Larsson T."/>
            <person name="Lv J."/>
            <person name="Arendt D."/>
            <person name="Savage R."/>
            <person name="Osoegawa K."/>
            <person name="de Jong P."/>
            <person name="Lindberg D.R."/>
            <person name="Seaver E.C."/>
            <person name="Weisblat D.A."/>
            <person name="Putnam N.H."/>
            <person name="Grigoriev I.V."/>
            <person name="Rokhsar D.S."/>
        </authorList>
    </citation>
    <scope>NUCLEOTIDE SEQUENCE</scope>
    <source>
        <strain evidence="3">I ESC-2004</strain>
    </source>
</reference>
<dbReference type="HOGENOM" id="CLU_1367394_0_0_1"/>